<evidence type="ECO:0000256" key="1">
    <source>
        <dbReference type="SAM" id="Phobius"/>
    </source>
</evidence>
<keyword evidence="1" id="KW-0472">Membrane</keyword>
<reference evidence="2 3" key="1">
    <citation type="submission" date="2019-05" db="EMBL/GenBank/DDBJ databases">
        <title>Nakamurella sp. N5BH11, whole genome shotgun sequence.</title>
        <authorList>
            <person name="Tuo L."/>
        </authorList>
    </citation>
    <scope>NUCLEOTIDE SEQUENCE [LARGE SCALE GENOMIC DNA]</scope>
    <source>
        <strain evidence="2 3">N5BH11</strain>
    </source>
</reference>
<comment type="caution">
    <text evidence="2">The sequence shown here is derived from an EMBL/GenBank/DDBJ whole genome shotgun (WGS) entry which is preliminary data.</text>
</comment>
<organism evidence="2 3">
    <name type="scientific">Nakamurella flava</name>
    <dbReference type="NCBI Taxonomy" id="2576308"/>
    <lineage>
        <taxon>Bacteria</taxon>
        <taxon>Bacillati</taxon>
        <taxon>Actinomycetota</taxon>
        <taxon>Actinomycetes</taxon>
        <taxon>Nakamurellales</taxon>
        <taxon>Nakamurellaceae</taxon>
        <taxon>Nakamurella</taxon>
    </lineage>
</organism>
<keyword evidence="1" id="KW-1133">Transmembrane helix</keyword>
<dbReference type="EMBL" id="SZZH01000004">
    <property type="protein sequence ID" value="TKV57655.1"/>
    <property type="molecule type" value="Genomic_DNA"/>
</dbReference>
<protein>
    <submittedName>
        <fullName evidence="2">DUF2993 domain-containing protein</fullName>
    </submittedName>
</protein>
<evidence type="ECO:0000313" key="2">
    <source>
        <dbReference type="EMBL" id="TKV57655.1"/>
    </source>
</evidence>
<keyword evidence="3" id="KW-1185">Reference proteome</keyword>
<accession>A0A4V6CRI6</accession>
<dbReference type="AlphaFoldDB" id="A0A4V6CRI6"/>
<sequence>MSPGRGTPDQDVRAARTRCNTDGVRKLLIVLVVLVVLLVATDFGLRAYSEYRAAQSIDQQANGQVDADVSIDGFPFLWQAVRGEYPQVVVTATTTRQGAVAGAHAEADLQDVTLPLSDALGGSVDNLTAQSSTLKAYLPLAGLPAAIGGDAGRNVTFSPGANGGVQVSTTVTVLGQQIPLSGTATVSISNDTLRIAVSDLQAAGVALSASSSQAADASADQLEQALTTTVPLNWLPFTVTSGTVTVQGSDLVVSVGTGAFTLSQLRWAGR</sequence>
<dbReference type="Proteomes" id="UP000306985">
    <property type="component" value="Unassembled WGS sequence"/>
</dbReference>
<dbReference type="Pfam" id="PF11209">
    <property type="entry name" value="LmeA"/>
    <property type="match status" value="1"/>
</dbReference>
<proteinExistence type="predicted"/>
<dbReference type="OrthoDB" id="3215846at2"/>
<keyword evidence="1" id="KW-0812">Transmembrane</keyword>
<feature type="transmembrane region" description="Helical" evidence="1">
    <location>
        <begin position="27"/>
        <end position="45"/>
    </location>
</feature>
<name>A0A4V6CRI6_9ACTN</name>
<evidence type="ECO:0000313" key="3">
    <source>
        <dbReference type="Proteomes" id="UP000306985"/>
    </source>
</evidence>
<gene>
    <name evidence="2" type="ORF">FDO65_16005</name>
</gene>
<dbReference type="InterPro" id="IPR021373">
    <property type="entry name" value="DUF2993"/>
</dbReference>